<sequence>MGMPKGICGGFYFLPNGSRNWMKSRKRGDRQRWAMEEEEERPYNVTSSRGEGGYGDEKK</sequence>
<dbReference type="Proteomes" id="UP001341840">
    <property type="component" value="Unassembled WGS sequence"/>
</dbReference>
<gene>
    <name evidence="2" type="ORF">PIB30_102032</name>
</gene>
<accession>A0ABU6ZW68</accession>
<proteinExistence type="predicted"/>
<keyword evidence="3" id="KW-1185">Reference proteome</keyword>
<organism evidence="2 3">
    <name type="scientific">Stylosanthes scabra</name>
    <dbReference type="NCBI Taxonomy" id="79078"/>
    <lineage>
        <taxon>Eukaryota</taxon>
        <taxon>Viridiplantae</taxon>
        <taxon>Streptophyta</taxon>
        <taxon>Embryophyta</taxon>
        <taxon>Tracheophyta</taxon>
        <taxon>Spermatophyta</taxon>
        <taxon>Magnoliopsida</taxon>
        <taxon>eudicotyledons</taxon>
        <taxon>Gunneridae</taxon>
        <taxon>Pentapetalae</taxon>
        <taxon>rosids</taxon>
        <taxon>fabids</taxon>
        <taxon>Fabales</taxon>
        <taxon>Fabaceae</taxon>
        <taxon>Papilionoideae</taxon>
        <taxon>50 kb inversion clade</taxon>
        <taxon>dalbergioids sensu lato</taxon>
        <taxon>Dalbergieae</taxon>
        <taxon>Pterocarpus clade</taxon>
        <taxon>Stylosanthes</taxon>
    </lineage>
</organism>
<evidence type="ECO:0000313" key="2">
    <source>
        <dbReference type="EMBL" id="MED6226278.1"/>
    </source>
</evidence>
<protein>
    <submittedName>
        <fullName evidence="2">Uncharacterized protein</fullName>
    </submittedName>
</protein>
<reference evidence="2 3" key="1">
    <citation type="journal article" date="2023" name="Plants (Basel)">
        <title>Bridging the Gap: Combining Genomics and Transcriptomics Approaches to Understand Stylosanthes scabra, an Orphan Legume from the Brazilian Caatinga.</title>
        <authorList>
            <person name="Ferreira-Neto J.R.C."/>
            <person name="da Silva M.D."/>
            <person name="Binneck E."/>
            <person name="de Melo N.F."/>
            <person name="da Silva R.H."/>
            <person name="de Melo A.L.T.M."/>
            <person name="Pandolfi V."/>
            <person name="Bustamante F.O."/>
            <person name="Brasileiro-Vidal A.C."/>
            <person name="Benko-Iseppon A.M."/>
        </authorList>
    </citation>
    <scope>NUCLEOTIDE SEQUENCE [LARGE SCALE GENOMIC DNA]</scope>
    <source>
        <tissue evidence="2">Leaves</tissue>
    </source>
</reference>
<evidence type="ECO:0000256" key="1">
    <source>
        <dbReference type="SAM" id="MobiDB-lite"/>
    </source>
</evidence>
<dbReference type="EMBL" id="JASCZI010274938">
    <property type="protein sequence ID" value="MED6226278.1"/>
    <property type="molecule type" value="Genomic_DNA"/>
</dbReference>
<feature type="region of interest" description="Disordered" evidence="1">
    <location>
        <begin position="23"/>
        <end position="59"/>
    </location>
</feature>
<name>A0ABU6ZW68_9FABA</name>
<comment type="caution">
    <text evidence="2">The sequence shown here is derived from an EMBL/GenBank/DDBJ whole genome shotgun (WGS) entry which is preliminary data.</text>
</comment>
<evidence type="ECO:0000313" key="3">
    <source>
        <dbReference type="Proteomes" id="UP001341840"/>
    </source>
</evidence>